<evidence type="ECO:0000256" key="6">
    <source>
        <dbReference type="ARBA" id="ARBA00022832"/>
    </source>
</evidence>
<dbReference type="InterPro" id="IPR036250">
    <property type="entry name" value="AcylCo_DH-like_C"/>
</dbReference>
<keyword evidence="7" id="KW-0560">Oxidoreductase</keyword>
<keyword evidence="5" id="KW-0274">FAD</keyword>
<sequence length="219" mass="24515">MFIPALERMTTEEQKAKWLTLAKQYKILGAYAQTEMGHGTYLRGLETTATYDTQTQEFVLDTPTISSIKFWPGTLGKSANYAIVLAILIIKGKKYGMHPFLVQIRSLIDHTPMPGVKVGEIGARMGRLSSDNGYLILNKIRIPRENMLMKNAEVSADGTFTSKAPDQANYAAMIMARVNLCQSSCHYMSQGATIGIRYSSVRRQSKLDPKYEFFVLSLI</sequence>
<name>A0AA88YR03_PINIB</name>
<evidence type="ECO:0000256" key="7">
    <source>
        <dbReference type="ARBA" id="ARBA00023002"/>
    </source>
</evidence>
<dbReference type="Pfam" id="PF22924">
    <property type="entry name" value="ACOX_C_alpha1"/>
    <property type="match status" value="1"/>
</dbReference>
<evidence type="ECO:0000256" key="4">
    <source>
        <dbReference type="ARBA" id="ARBA00022630"/>
    </source>
</evidence>
<dbReference type="PANTHER" id="PTHR10909">
    <property type="entry name" value="ELECTRON TRANSPORT OXIDOREDUCTASE"/>
    <property type="match status" value="1"/>
</dbReference>
<evidence type="ECO:0000256" key="9">
    <source>
        <dbReference type="ARBA" id="ARBA00023140"/>
    </source>
</evidence>
<keyword evidence="6" id="KW-0276">Fatty acid metabolism</keyword>
<evidence type="ECO:0000256" key="8">
    <source>
        <dbReference type="ARBA" id="ARBA00023098"/>
    </source>
</evidence>
<evidence type="ECO:0000259" key="10">
    <source>
        <dbReference type="Pfam" id="PF14749"/>
    </source>
</evidence>
<dbReference type="EMBL" id="VSWD01000005">
    <property type="protein sequence ID" value="KAK3102591.1"/>
    <property type="molecule type" value="Genomic_DNA"/>
</dbReference>
<evidence type="ECO:0008006" key="14">
    <source>
        <dbReference type="Google" id="ProtNLM"/>
    </source>
</evidence>
<dbReference type="AlphaFoldDB" id="A0AA88YR03"/>
<dbReference type="GO" id="GO:0005777">
    <property type="term" value="C:peroxisome"/>
    <property type="evidence" value="ECO:0007669"/>
    <property type="project" value="UniProtKB-SubCell"/>
</dbReference>
<comment type="caution">
    <text evidence="12">The sequence shown here is derived from an EMBL/GenBank/DDBJ whole genome shotgun (WGS) entry which is preliminary data.</text>
</comment>
<dbReference type="InterPro" id="IPR037069">
    <property type="entry name" value="AcylCoA_DH/ox_N_sf"/>
</dbReference>
<dbReference type="InterPro" id="IPR029320">
    <property type="entry name" value="Acyl-CoA_ox_N"/>
</dbReference>
<dbReference type="Gene3D" id="1.20.140.10">
    <property type="entry name" value="Butyryl-CoA Dehydrogenase, subunit A, domain 3"/>
    <property type="match status" value="1"/>
</dbReference>
<evidence type="ECO:0000256" key="2">
    <source>
        <dbReference type="ARBA" id="ARBA00004275"/>
    </source>
</evidence>
<proteinExistence type="inferred from homology"/>
<dbReference type="PANTHER" id="PTHR10909:SF392">
    <property type="entry name" value="ACYL-COENZYME A OXIDASE"/>
    <property type="match status" value="1"/>
</dbReference>
<dbReference type="InterPro" id="IPR055060">
    <property type="entry name" value="ACOX_C_alpha1"/>
</dbReference>
<dbReference type="GO" id="GO:0055088">
    <property type="term" value="P:lipid homeostasis"/>
    <property type="evidence" value="ECO:0007669"/>
    <property type="project" value="TreeGrafter"/>
</dbReference>
<keyword evidence="8" id="KW-0443">Lipid metabolism</keyword>
<evidence type="ECO:0000313" key="12">
    <source>
        <dbReference type="EMBL" id="KAK3102591.1"/>
    </source>
</evidence>
<dbReference type="GO" id="GO:0003997">
    <property type="term" value="F:acyl-CoA oxidase activity"/>
    <property type="evidence" value="ECO:0007669"/>
    <property type="project" value="InterPro"/>
</dbReference>
<dbReference type="InterPro" id="IPR046373">
    <property type="entry name" value="Acyl-CoA_Oxase/DH_mid-dom_sf"/>
</dbReference>
<keyword evidence="13" id="KW-1185">Reference proteome</keyword>
<dbReference type="Gene3D" id="1.10.540.10">
    <property type="entry name" value="Acyl-CoA dehydrogenase/oxidase, N-terminal domain"/>
    <property type="match status" value="1"/>
</dbReference>
<evidence type="ECO:0000256" key="3">
    <source>
        <dbReference type="ARBA" id="ARBA00006288"/>
    </source>
</evidence>
<comment type="similarity">
    <text evidence="3">Belongs to the acyl-CoA oxidase family.</text>
</comment>
<gene>
    <name evidence="12" type="ORF">FSP39_012444</name>
</gene>
<feature type="domain" description="Acyl-coenzyme A oxidase N-terminal" evidence="10">
    <location>
        <begin position="1"/>
        <end position="28"/>
    </location>
</feature>
<keyword evidence="4" id="KW-0285">Flavoprotein</keyword>
<dbReference type="FunFam" id="2.40.110.10:FF:000003">
    <property type="entry name" value="Acyl-coenzyme A oxidase"/>
    <property type="match status" value="1"/>
</dbReference>
<evidence type="ECO:0000256" key="1">
    <source>
        <dbReference type="ARBA" id="ARBA00001974"/>
    </source>
</evidence>
<feature type="domain" description="Acyl-CoA oxidase C-alpha1" evidence="11">
    <location>
        <begin position="170"/>
        <end position="208"/>
    </location>
</feature>
<dbReference type="GO" id="GO:0005504">
    <property type="term" value="F:fatty acid binding"/>
    <property type="evidence" value="ECO:0007669"/>
    <property type="project" value="TreeGrafter"/>
</dbReference>
<dbReference type="Pfam" id="PF14749">
    <property type="entry name" value="Acyl-CoA_ox_N"/>
    <property type="match status" value="1"/>
</dbReference>
<dbReference type="GO" id="GO:0071949">
    <property type="term" value="F:FAD binding"/>
    <property type="evidence" value="ECO:0007669"/>
    <property type="project" value="InterPro"/>
</dbReference>
<dbReference type="GO" id="GO:0033540">
    <property type="term" value="P:fatty acid beta-oxidation using acyl-CoA oxidase"/>
    <property type="evidence" value="ECO:0007669"/>
    <property type="project" value="TreeGrafter"/>
</dbReference>
<evidence type="ECO:0000313" key="13">
    <source>
        <dbReference type="Proteomes" id="UP001186944"/>
    </source>
</evidence>
<dbReference type="SUPFAM" id="SSF56645">
    <property type="entry name" value="Acyl-CoA dehydrogenase NM domain-like"/>
    <property type="match status" value="1"/>
</dbReference>
<evidence type="ECO:0000256" key="5">
    <source>
        <dbReference type="ARBA" id="ARBA00022827"/>
    </source>
</evidence>
<organism evidence="12 13">
    <name type="scientific">Pinctada imbricata</name>
    <name type="common">Atlantic pearl-oyster</name>
    <name type="synonym">Pinctada martensii</name>
    <dbReference type="NCBI Taxonomy" id="66713"/>
    <lineage>
        <taxon>Eukaryota</taxon>
        <taxon>Metazoa</taxon>
        <taxon>Spiralia</taxon>
        <taxon>Lophotrochozoa</taxon>
        <taxon>Mollusca</taxon>
        <taxon>Bivalvia</taxon>
        <taxon>Autobranchia</taxon>
        <taxon>Pteriomorphia</taxon>
        <taxon>Pterioida</taxon>
        <taxon>Pterioidea</taxon>
        <taxon>Pteriidae</taxon>
        <taxon>Pinctada</taxon>
    </lineage>
</organism>
<dbReference type="SUPFAM" id="SSF47203">
    <property type="entry name" value="Acyl-CoA dehydrogenase C-terminal domain-like"/>
    <property type="match status" value="1"/>
</dbReference>
<protein>
    <recommendedName>
        <fullName evidence="14">Peroxisomal acyl-coenzyme A oxidase 1</fullName>
    </recommendedName>
</protein>
<dbReference type="Gene3D" id="2.40.110.10">
    <property type="entry name" value="Butyryl-CoA Dehydrogenase, subunit A, domain 2"/>
    <property type="match status" value="1"/>
</dbReference>
<dbReference type="InterPro" id="IPR012258">
    <property type="entry name" value="Acyl-CoA_oxidase"/>
</dbReference>
<accession>A0AA88YR03</accession>
<dbReference type="Proteomes" id="UP001186944">
    <property type="component" value="Unassembled WGS sequence"/>
</dbReference>
<comment type="subcellular location">
    <subcellularLocation>
        <location evidence="2">Peroxisome</location>
    </subcellularLocation>
</comment>
<keyword evidence="9" id="KW-0576">Peroxisome</keyword>
<dbReference type="InterPro" id="IPR009100">
    <property type="entry name" value="AcylCoA_DH/oxidase_NM_dom_sf"/>
</dbReference>
<reference evidence="12" key="1">
    <citation type="submission" date="2019-08" db="EMBL/GenBank/DDBJ databases">
        <title>The improved chromosome-level genome for the pearl oyster Pinctada fucata martensii using PacBio sequencing and Hi-C.</title>
        <authorList>
            <person name="Zheng Z."/>
        </authorList>
    </citation>
    <scope>NUCLEOTIDE SEQUENCE</scope>
    <source>
        <strain evidence="12">ZZ-2019</strain>
        <tissue evidence="12">Adductor muscle</tissue>
    </source>
</reference>
<comment type="cofactor">
    <cofactor evidence="1">
        <name>FAD</name>
        <dbReference type="ChEBI" id="CHEBI:57692"/>
    </cofactor>
</comment>
<evidence type="ECO:0000259" key="11">
    <source>
        <dbReference type="Pfam" id="PF22924"/>
    </source>
</evidence>